<feature type="compositionally biased region" description="Low complexity" evidence="1">
    <location>
        <begin position="186"/>
        <end position="196"/>
    </location>
</feature>
<protein>
    <submittedName>
        <fullName evidence="2">Uncharacterized protein</fullName>
    </submittedName>
</protein>
<dbReference type="EMBL" id="MN740762">
    <property type="protein sequence ID" value="QHS82105.1"/>
    <property type="molecule type" value="Genomic_DNA"/>
</dbReference>
<sequence>MVKYIIIHNTHNGCYDFQCYEDPDKKLRLTSITINPPKIFMFDTREQAQDFFEEYINDVDCIDNKCKKGEEVEHVNYCTCGIIELDDDENPILFYNKKNQIFLMEHGPQIFLPPQELKNDAKNLNLTNKLMRKCKSLGREQRERYIELGKYCQEVQAKKLAKEQENDNEEEEEEEEEEEDNEDAKSSTSSNDNNDT</sequence>
<feature type="region of interest" description="Disordered" evidence="1">
    <location>
        <begin position="160"/>
        <end position="196"/>
    </location>
</feature>
<name>A0A6C0AS58_9ZZZZ</name>
<organism evidence="2">
    <name type="scientific">viral metagenome</name>
    <dbReference type="NCBI Taxonomy" id="1070528"/>
    <lineage>
        <taxon>unclassified sequences</taxon>
        <taxon>metagenomes</taxon>
        <taxon>organismal metagenomes</taxon>
    </lineage>
</organism>
<accession>A0A6C0AS58</accession>
<proteinExistence type="predicted"/>
<evidence type="ECO:0000313" key="2">
    <source>
        <dbReference type="EMBL" id="QHS82105.1"/>
    </source>
</evidence>
<feature type="compositionally biased region" description="Acidic residues" evidence="1">
    <location>
        <begin position="166"/>
        <end position="182"/>
    </location>
</feature>
<dbReference type="AlphaFoldDB" id="A0A6C0AS58"/>
<reference evidence="2" key="1">
    <citation type="journal article" date="2020" name="Nature">
        <title>Giant virus diversity and host interactions through global metagenomics.</title>
        <authorList>
            <person name="Schulz F."/>
            <person name="Roux S."/>
            <person name="Paez-Espino D."/>
            <person name="Jungbluth S."/>
            <person name="Walsh D.A."/>
            <person name="Denef V.J."/>
            <person name="McMahon K.D."/>
            <person name="Konstantinidis K.T."/>
            <person name="Eloe-Fadrosh E.A."/>
            <person name="Kyrpides N.C."/>
            <person name="Woyke T."/>
        </authorList>
    </citation>
    <scope>NUCLEOTIDE SEQUENCE</scope>
    <source>
        <strain evidence="2">GVMAG-S-1101165-79</strain>
    </source>
</reference>
<evidence type="ECO:0000256" key="1">
    <source>
        <dbReference type="SAM" id="MobiDB-lite"/>
    </source>
</evidence>